<dbReference type="RefSeq" id="WP_326978161.1">
    <property type="nucleotide sequence ID" value="NZ_AP026382.1"/>
</dbReference>
<evidence type="ECO:0000313" key="1">
    <source>
        <dbReference type="EMBL" id="BDN97302.1"/>
    </source>
</evidence>
<proteinExistence type="predicted"/>
<dbReference type="Proteomes" id="UP001058317">
    <property type="component" value="Chromosome"/>
</dbReference>
<dbReference type="AlphaFoldDB" id="A0AAD1L2I1"/>
<gene>
    <name evidence="1" type="ORF">KAM621c_24070</name>
</gene>
<protein>
    <submittedName>
        <fullName evidence="1">Uncharacterized protein</fullName>
    </submittedName>
</protein>
<sequence length="84" mass="9104">MTDKEKVFLTNTTEAPIHIGAKNDEGTVITITIAPLEAVPVDKSTLEIGGVKQFLDEKKLKVISAAEAKKLTKEHDGVVESEDE</sequence>
<accession>A0AAD1L2I1</accession>
<dbReference type="EMBL" id="AP026382">
    <property type="protein sequence ID" value="BDN97302.1"/>
    <property type="molecule type" value="Genomic_DNA"/>
</dbReference>
<organism evidence="1 2">
    <name type="scientific">Citrobacter braakii</name>
    <dbReference type="NCBI Taxonomy" id="57706"/>
    <lineage>
        <taxon>Bacteria</taxon>
        <taxon>Pseudomonadati</taxon>
        <taxon>Pseudomonadota</taxon>
        <taxon>Gammaproteobacteria</taxon>
        <taxon>Enterobacterales</taxon>
        <taxon>Enterobacteriaceae</taxon>
        <taxon>Citrobacter</taxon>
        <taxon>Citrobacter freundii complex</taxon>
    </lineage>
</organism>
<reference evidence="1" key="1">
    <citation type="submission" date="2022-07" db="EMBL/GenBank/DDBJ databases">
        <title>Complete genome sequence of carbapenem-resistant Citrobacter spp. in Japan.</title>
        <authorList>
            <person name="Maehana S."/>
            <person name="Suzuki M."/>
            <person name="Kitasato H."/>
        </authorList>
    </citation>
    <scope>NUCLEOTIDE SEQUENCE</scope>
    <source>
        <strain evidence="1">KAM621</strain>
    </source>
</reference>
<evidence type="ECO:0000313" key="2">
    <source>
        <dbReference type="Proteomes" id="UP001058317"/>
    </source>
</evidence>
<name>A0AAD1L2I1_CITBR</name>